<evidence type="ECO:0000256" key="2">
    <source>
        <dbReference type="SAM" id="Phobius"/>
    </source>
</evidence>
<dbReference type="VEuPathDB" id="FungiDB:BO82DRAFT_352481"/>
<dbReference type="OrthoDB" id="1738954at2759"/>
<accession>A0A319CIE0</accession>
<keyword evidence="2" id="KW-0472">Membrane</keyword>
<feature type="transmembrane region" description="Helical" evidence="2">
    <location>
        <begin position="153"/>
        <end position="182"/>
    </location>
</feature>
<evidence type="ECO:0000256" key="1">
    <source>
        <dbReference type="SAM" id="MobiDB-lite"/>
    </source>
</evidence>
<dbReference type="AlphaFoldDB" id="A0A319CIE0"/>
<organism evidence="3 4">
    <name type="scientific">Aspergillus uvarum CBS 121591</name>
    <dbReference type="NCBI Taxonomy" id="1448315"/>
    <lineage>
        <taxon>Eukaryota</taxon>
        <taxon>Fungi</taxon>
        <taxon>Dikarya</taxon>
        <taxon>Ascomycota</taxon>
        <taxon>Pezizomycotina</taxon>
        <taxon>Eurotiomycetes</taxon>
        <taxon>Eurotiomycetidae</taxon>
        <taxon>Eurotiales</taxon>
        <taxon>Aspergillaceae</taxon>
        <taxon>Aspergillus</taxon>
        <taxon>Aspergillus subgen. Circumdati</taxon>
    </lineage>
</organism>
<feature type="compositionally biased region" description="Low complexity" evidence="1">
    <location>
        <begin position="65"/>
        <end position="76"/>
    </location>
</feature>
<dbReference type="Proteomes" id="UP000248340">
    <property type="component" value="Unassembled WGS sequence"/>
</dbReference>
<keyword evidence="4" id="KW-1185">Reference proteome</keyword>
<evidence type="ECO:0000313" key="4">
    <source>
        <dbReference type="Proteomes" id="UP000248340"/>
    </source>
</evidence>
<protein>
    <recommendedName>
        <fullName evidence="5">Protein kinase domain-containing protein</fullName>
    </recommendedName>
</protein>
<dbReference type="SUPFAM" id="SSF56112">
    <property type="entry name" value="Protein kinase-like (PK-like)"/>
    <property type="match status" value="1"/>
</dbReference>
<name>A0A319CIE0_9EURO</name>
<keyword evidence="2" id="KW-1133">Transmembrane helix</keyword>
<sequence length="214" mass="23938">MSTIQNLKNFIRHGKQARLVTPHAEPTTNVSPIHAEQQRQPQGSYPAAAGNLDAIDSKLGNGNAQPSQRNSDSSQSRRARELEIEQIIAEEKSSRNKMPKYPGLERWILMEKMGDGAFSNVYRAKDTTGEFSEVAIKVVRKFEMNSNQVGPQAISFTLVLVASCFSLSIAFSWFCLVCSVVFKSFGQCLSTRLPLICIRESERNPKLRRCANTR</sequence>
<dbReference type="InterPro" id="IPR011009">
    <property type="entry name" value="Kinase-like_dom_sf"/>
</dbReference>
<gene>
    <name evidence="3" type="ORF">BO82DRAFT_352481</name>
</gene>
<proteinExistence type="predicted"/>
<dbReference type="RefSeq" id="XP_025494299.1">
    <property type="nucleotide sequence ID" value="XM_025634697.1"/>
</dbReference>
<reference evidence="3 4" key="1">
    <citation type="submission" date="2016-12" db="EMBL/GenBank/DDBJ databases">
        <title>The genomes of Aspergillus section Nigri reveals drivers in fungal speciation.</title>
        <authorList>
            <consortium name="DOE Joint Genome Institute"/>
            <person name="Vesth T.C."/>
            <person name="Nybo J."/>
            <person name="Theobald S."/>
            <person name="Brandl J."/>
            <person name="Frisvad J.C."/>
            <person name="Nielsen K.F."/>
            <person name="Lyhne E.K."/>
            <person name="Kogle M.E."/>
            <person name="Kuo A."/>
            <person name="Riley R."/>
            <person name="Clum A."/>
            <person name="Nolan M."/>
            <person name="Lipzen A."/>
            <person name="Salamov A."/>
            <person name="Henrissat B."/>
            <person name="Wiebenga A."/>
            <person name="De Vries R.P."/>
            <person name="Grigoriev I.V."/>
            <person name="Mortensen U.H."/>
            <person name="Andersen M.R."/>
            <person name="Baker S.E."/>
        </authorList>
    </citation>
    <scope>NUCLEOTIDE SEQUENCE [LARGE SCALE GENOMIC DNA]</scope>
    <source>
        <strain evidence="3 4">CBS 121591</strain>
    </source>
</reference>
<dbReference type="STRING" id="1448315.A0A319CIE0"/>
<keyword evidence="2" id="KW-0812">Transmembrane</keyword>
<feature type="region of interest" description="Disordered" evidence="1">
    <location>
        <begin position="15"/>
        <end position="80"/>
    </location>
</feature>
<dbReference type="EMBL" id="KZ821686">
    <property type="protein sequence ID" value="PYH84099.1"/>
    <property type="molecule type" value="Genomic_DNA"/>
</dbReference>
<evidence type="ECO:0008006" key="5">
    <source>
        <dbReference type="Google" id="ProtNLM"/>
    </source>
</evidence>
<dbReference type="GeneID" id="37137438"/>
<dbReference type="Gene3D" id="3.30.200.20">
    <property type="entry name" value="Phosphorylase Kinase, domain 1"/>
    <property type="match status" value="1"/>
</dbReference>
<evidence type="ECO:0000313" key="3">
    <source>
        <dbReference type="EMBL" id="PYH84099.1"/>
    </source>
</evidence>